<reference evidence="7" key="1">
    <citation type="journal article" date="2019" name="Int. J. Syst. Evol. Microbiol.">
        <title>The Global Catalogue of Microorganisms (GCM) 10K type strain sequencing project: providing services to taxonomists for standard genome sequencing and annotation.</title>
        <authorList>
            <consortium name="The Broad Institute Genomics Platform"/>
            <consortium name="The Broad Institute Genome Sequencing Center for Infectious Disease"/>
            <person name="Wu L."/>
            <person name="Ma J."/>
        </authorList>
    </citation>
    <scope>NUCLEOTIDE SEQUENCE [LARGE SCALE GENOMIC DNA]</scope>
    <source>
        <strain evidence="7">JCM 4816</strain>
    </source>
</reference>
<evidence type="ECO:0000256" key="3">
    <source>
        <dbReference type="SAM" id="MobiDB-lite"/>
    </source>
</evidence>
<accession>A0ABW1FVW7</accession>
<dbReference type="PROSITE" id="PS51173">
    <property type="entry name" value="CBM2"/>
    <property type="match status" value="1"/>
</dbReference>
<dbReference type="SUPFAM" id="SSF49384">
    <property type="entry name" value="Carbohydrate-binding domain"/>
    <property type="match status" value="1"/>
</dbReference>
<dbReference type="CDD" id="cd06543">
    <property type="entry name" value="GH18_PF-ChiA-like"/>
    <property type="match status" value="1"/>
</dbReference>
<proteinExistence type="predicted"/>
<dbReference type="EMBL" id="JBHSQJ010000015">
    <property type="protein sequence ID" value="MFC5906644.1"/>
    <property type="molecule type" value="Genomic_DNA"/>
</dbReference>
<evidence type="ECO:0000256" key="1">
    <source>
        <dbReference type="ARBA" id="ARBA00022729"/>
    </source>
</evidence>
<dbReference type="InterPro" id="IPR017853">
    <property type="entry name" value="GH"/>
</dbReference>
<dbReference type="InterPro" id="IPR008965">
    <property type="entry name" value="CBM2/CBM3_carb-bd_dom_sf"/>
</dbReference>
<feature type="region of interest" description="Disordered" evidence="3">
    <location>
        <begin position="149"/>
        <end position="205"/>
    </location>
</feature>
<dbReference type="Proteomes" id="UP001596174">
    <property type="component" value="Unassembled WGS sequence"/>
</dbReference>
<dbReference type="SUPFAM" id="SSF51445">
    <property type="entry name" value="(Trans)glycosidases"/>
    <property type="match status" value="1"/>
</dbReference>
<dbReference type="SMART" id="SM00637">
    <property type="entry name" value="CBD_II"/>
    <property type="match status" value="1"/>
</dbReference>
<feature type="compositionally biased region" description="Basic residues" evidence="3">
    <location>
        <begin position="10"/>
        <end position="20"/>
    </location>
</feature>
<feature type="domain" description="CBM2" evidence="4">
    <location>
        <begin position="44"/>
        <end position="151"/>
    </location>
</feature>
<sequence length="512" mass="51438">MSQHSSTAGRRSRAHRRRPRRTAVLGASVVAAALVAGGAIALAAGANAASVGAVYSTTSDWGSGYTGQYDISNPTGSTISDWKLSFDLPAGAKISSLWNGTFTASGQHITVAPASWDGTLAPDAHAVIGFVVSGSGAPLNCTINGASCSTGSAPTPSGQPTSTPTPTKSATATPTPTPTKSATATATPTPTATPTATATSGNGSSATAGFSPYVDTSLYPAYDIVATAKATGVKSFNLAFVTDGGGCTPKWGGVSDLSSTDGVPGQIAALRALGGDVRVSFGGAFGTELAEGCSSVSSLVTAYQKVIDTYGLTKVDFDIEGGATTDTAGITRRDQAIAQLQASAKAKGRTLDVSYTLPVLPSGLIQSGTDILQDAKAQGVTVGAVNVMAMDYGDGAAPSPSGKMGQYAISAATATQAQLKSIFGWDDATAWKHVAVTPMIGVNDTSTEVFTVADASQLAGFAATKHLAWLAMWSATRDKQCSGGAQSYADATCSSVVQSPLDFTKAFAAYTG</sequence>
<protein>
    <submittedName>
        <fullName evidence="6">Cellulose binding domain-containing protein</fullName>
    </submittedName>
</protein>
<keyword evidence="2" id="KW-0119">Carbohydrate metabolism</keyword>
<organism evidence="6 7">
    <name type="scientific">Streptacidiphilus monticola</name>
    <dbReference type="NCBI Taxonomy" id="2161674"/>
    <lineage>
        <taxon>Bacteria</taxon>
        <taxon>Bacillati</taxon>
        <taxon>Actinomycetota</taxon>
        <taxon>Actinomycetes</taxon>
        <taxon>Kitasatosporales</taxon>
        <taxon>Streptomycetaceae</taxon>
        <taxon>Streptacidiphilus</taxon>
    </lineage>
</organism>
<dbReference type="Pfam" id="PF00553">
    <property type="entry name" value="CBM_2"/>
    <property type="match status" value="1"/>
</dbReference>
<dbReference type="Gene3D" id="2.60.40.290">
    <property type="match status" value="1"/>
</dbReference>
<dbReference type="InterPro" id="IPR001919">
    <property type="entry name" value="CBD2"/>
</dbReference>
<evidence type="ECO:0000256" key="2">
    <source>
        <dbReference type="ARBA" id="ARBA00023326"/>
    </source>
</evidence>
<keyword evidence="2" id="KW-0624">Polysaccharide degradation</keyword>
<dbReference type="InterPro" id="IPR012291">
    <property type="entry name" value="CBM2_carb-bd_dom_sf"/>
</dbReference>
<dbReference type="PROSITE" id="PS51318">
    <property type="entry name" value="TAT"/>
    <property type="match status" value="1"/>
</dbReference>
<keyword evidence="1" id="KW-0732">Signal</keyword>
<feature type="region of interest" description="Disordered" evidence="3">
    <location>
        <begin position="1"/>
        <end position="20"/>
    </location>
</feature>
<evidence type="ECO:0000313" key="6">
    <source>
        <dbReference type="EMBL" id="MFC5906644.1"/>
    </source>
</evidence>
<dbReference type="Gene3D" id="3.20.20.80">
    <property type="entry name" value="Glycosidases"/>
    <property type="match status" value="1"/>
</dbReference>
<dbReference type="PANTHER" id="PTHR42976">
    <property type="entry name" value="BIFUNCTIONAL CHITINASE/LYSOZYME-RELATED"/>
    <property type="match status" value="1"/>
</dbReference>
<dbReference type="PANTHER" id="PTHR42976:SF1">
    <property type="entry name" value="GH18 DOMAIN-CONTAINING PROTEIN-RELATED"/>
    <property type="match status" value="1"/>
</dbReference>
<dbReference type="InterPro" id="IPR001223">
    <property type="entry name" value="Glyco_hydro18_cat"/>
</dbReference>
<evidence type="ECO:0000313" key="7">
    <source>
        <dbReference type="Proteomes" id="UP001596174"/>
    </source>
</evidence>
<dbReference type="PROSITE" id="PS51910">
    <property type="entry name" value="GH18_2"/>
    <property type="match status" value="1"/>
</dbReference>
<feature type="domain" description="GH18" evidence="5">
    <location>
        <begin position="208"/>
        <end position="499"/>
    </location>
</feature>
<name>A0ABW1FVW7_9ACTN</name>
<evidence type="ECO:0000259" key="4">
    <source>
        <dbReference type="PROSITE" id="PS51173"/>
    </source>
</evidence>
<comment type="caution">
    <text evidence="6">The sequence shown here is derived from an EMBL/GenBank/DDBJ whole genome shotgun (WGS) entry which is preliminary data.</text>
</comment>
<evidence type="ECO:0000259" key="5">
    <source>
        <dbReference type="PROSITE" id="PS51910"/>
    </source>
</evidence>
<keyword evidence="7" id="KW-1185">Reference proteome</keyword>
<dbReference type="InterPro" id="IPR052750">
    <property type="entry name" value="GH18_Chitinase"/>
</dbReference>
<dbReference type="RefSeq" id="WP_380580267.1">
    <property type="nucleotide sequence ID" value="NZ_JBHSQJ010000015.1"/>
</dbReference>
<gene>
    <name evidence="6" type="ORF">ACFP3V_05350</name>
</gene>
<dbReference type="InterPro" id="IPR006311">
    <property type="entry name" value="TAT_signal"/>
</dbReference>